<gene>
    <name evidence="2" type="ORF">K444DRAFT_634165</name>
</gene>
<evidence type="ECO:0000313" key="2">
    <source>
        <dbReference type="EMBL" id="PMD55333.1"/>
    </source>
</evidence>
<feature type="compositionally biased region" description="Polar residues" evidence="1">
    <location>
        <begin position="31"/>
        <end position="40"/>
    </location>
</feature>
<protein>
    <submittedName>
        <fullName evidence="2">Uncharacterized protein</fullName>
    </submittedName>
</protein>
<accession>A0A2J6SXD8</accession>
<dbReference type="AlphaFoldDB" id="A0A2J6SXD8"/>
<dbReference type="InParanoid" id="A0A2J6SXD8"/>
<keyword evidence="3" id="KW-1185">Reference proteome</keyword>
<feature type="region of interest" description="Disordered" evidence="1">
    <location>
        <begin position="1"/>
        <end position="114"/>
    </location>
</feature>
<name>A0A2J6SXD8_9HELO</name>
<dbReference type="RefSeq" id="XP_024732237.1">
    <property type="nucleotide sequence ID" value="XM_024883709.1"/>
</dbReference>
<dbReference type="Proteomes" id="UP000235371">
    <property type="component" value="Unassembled WGS sequence"/>
</dbReference>
<organism evidence="2 3">
    <name type="scientific">Hyaloscypha bicolor E</name>
    <dbReference type="NCBI Taxonomy" id="1095630"/>
    <lineage>
        <taxon>Eukaryota</taxon>
        <taxon>Fungi</taxon>
        <taxon>Dikarya</taxon>
        <taxon>Ascomycota</taxon>
        <taxon>Pezizomycotina</taxon>
        <taxon>Leotiomycetes</taxon>
        <taxon>Helotiales</taxon>
        <taxon>Hyaloscyphaceae</taxon>
        <taxon>Hyaloscypha</taxon>
        <taxon>Hyaloscypha bicolor</taxon>
    </lineage>
</organism>
<evidence type="ECO:0000256" key="1">
    <source>
        <dbReference type="SAM" id="MobiDB-lite"/>
    </source>
</evidence>
<feature type="compositionally biased region" description="Basic and acidic residues" evidence="1">
    <location>
        <begin position="1"/>
        <end position="18"/>
    </location>
</feature>
<sequence length="190" mass="20859">MAYPLRREDCWDIRKEPTLNHLEPAPKTKGSPLSPTQPSLENGARDRQGIRETSAHDESETPPLANPEAAGEPNKPADPVVPGPWWDVEDERWVDDDGHPISQLEPESQPDSHPIASSWVEINQYGNHGTKGDVLDKPVPRFQFTPSEGYNGEPVTTQAYASEGAACKSAVIDCTNSTTKNTTRLQQHSG</sequence>
<proteinExistence type="predicted"/>
<evidence type="ECO:0000313" key="3">
    <source>
        <dbReference type="Proteomes" id="UP000235371"/>
    </source>
</evidence>
<reference evidence="2 3" key="1">
    <citation type="submission" date="2016-04" db="EMBL/GenBank/DDBJ databases">
        <title>A degradative enzymes factory behind the ericoid mycorrhizal symbiosis.</title>
        <authorList>
            <consortium name="DOE Joint Genome Institute"/>
            <person name="Martino E."/>
            <person name="Morin E."/>
            <person name="Grelet G."/>
            <person name="Kuo A."/>
            <person name="Kohler A."/>
            <person name="Daghino S."/>
            <person name="Barry K."/>
            <person name="Choi C."/>
            <person name="Cichocki N."/>
            <person name="Clum A."/>
            <person name="Copeland A."/>
            <person name="Hainaut M."/>
            <person name="Haridas S."/>
            <person name="Labutti K."/>
            <person name="Lindquist E."/>
            <person name="Lipzen A."/>
            <person name="Khouja H.-R."/>
            <person name="Murat C."/>
            <person name="Ohm R."/>
            <person name="Olson A."/>
            <person name="Spatafora J."/>
            <person name="Veneault-Fourrey C."/>
            <person name="Henrissat B."/>
            <person name="Grigoriev I."/>
            <person name="Martin F."/>
            <person name="Perotto S."/>
        </authorList>
    </citation>
    <scope>NUCLEOTIDE SEQUENCE [LARGE SCALE GENOMIC DNA]</scope>
    <source>
        <strain evidence="2 3">E</strain>
    </source>
</reference>
<dbReference type="GeneID" id="36591786"/>
<dbReference type="EMBL" id="KZ613856">
    <property type="protein sequence ID" value="PMD55333.1"/>
    <property type="molecule type" value="Genomic_DNA"/>
</dbReference>
<feature type="compositionally biased region" description="Basic and acidic residues" evidence="1">
    <location>
        <begin position="43"/>
        <end position="59"/>
    </location>
</feature>